<gene>
    <name evidence="10" type="primary">miaA</name>
    <name evidence="11" type="ORF">A2909_01420</name>
</gene>
<comment type="caution">
    <text evidence="11">The sequence shown here is derived from an EMBL/GenBank/DDBJ whole genome shotgun (WGS) entry which is preliminary data.</text>
</comment>
<dbReference type="GO" id="GO:0052381">
    <property type="term" value="F:tRNA dimethylallyltransferase activity"/>
    <property type="evidence" value="ECO:0007669"/>
    <property type="project" value="UniProtKB-UniRule"/>
</dbReference>
<feature type="site" description="Interaction with substrate tRNA" evidence="10">
    <location>
        <position position="183"/>
    </location>
</feature>
<dbReference type="Pfam" id="PF01715">
    <property type="entry name" value="IPPT"/>
    <property type="match status" value="1"/>
</dbReference>
<dbReference type="InterPro" id="IPR027417">
    <property type="entry name" value="P-loop_NTPase"/>
</dbReference>
<dbReference type="AlphaFoldDB" id="A0A1G2LQK0"/>
<comment type="function">
    <text evidence="2 10">Catalyzes the transfer of a dimethylallyl group onto the adenine at position 37 in tRNAs that read codons beginning with uridine, leading to the formation of N6-(dimethylallyl)adenosine (i(6)A).</text>
</comment>
<reference evidence="11 12" key="1">
    <citation type="journal article" date="2016" name="Nat. Commun.">
        <title>Thousands of microbial genomes shed light on interconnected biogeochemical processes in an aquifer system.</title>
        <authorList>
            <person name="Anantharaman K."/>
            <person name="Brown C.T."/>
            <person name="Hug L.A."/>
            <person name="Sharon I."/>
            <person name="Castelle C.J."/>
            <person name="Probst A.J."/>
            <person name="Thomas B.C."/>
            <person name="Singh A."/>
            <person name="Wilkins M.J."/>
            <person name="Karaoz U."/>
            <person name="Brodie E.L."/>
            <person name="Williams K.H."/>
            <person name="Hubbard S.S."/>
            <person name="Banfield J.F."/>
        </authorList>
    </citation>
    <scope>NUCLEOTIDE SEQUENCE [LARGE SCALE GENOMIC DNA]</scope>
</reference>
<feature type="binding site" evidence="10">
    <location>
        <begin position="63"/>
        <end position="70"/>
    </location>
    <ligand>
        <name>ATP</name>
        <dbReference type="ChEBI" id="CHEBI:30616"/>
    </ligand>
</feature>
<evidence type="ECO:0000313" key="11">
    <source>
        <dbReference type="EMBL" id="OHA13112.1"/>
    </source>
</evidence>
<evidence type="ECO:0000256" key="6">
    <source>
        <dbReference type="ARBA" id="ARBA00022741"/>
    </source>
</evidence>
<dbReference type="PANTHER" id="PTHR11088">
    <property type="entry name" value="TRNA DIMETHYLALLYLTRANSFERASE"/>
    <property type="match status" value="1"/>
</dbReference>
<name>A0A1G2LQK0_9BACT</name>
<dbReference type="EC" id="2.5.1.75" evidence="10"/>
<dbReference type="Proteomes" id="UP000178302">
    <property type="component" value="Unassembled WGS sequence"/>
</dbReference>
<organism evidence="11 12">
    <name type="scientific">Candidatus Tagabacteria bacterium RIFCSPLOWO2_01_FULL_39_11</name>
    <dbReference type="NCBI Taxonomy" id="1802295"/>
    <lineage>
        <taxon>Bacteria</taxon>
        <taxon>Candidatus Tagaibacteriota</taxon>
    </lineage>
</organism>
<evidence type="ECO:0000256" key="8">
    <source>
        <dbReference type="ARBA" id="ARBA00022842"/>
    </source>
</evidence>
<proteinExistence type="inferred from homology"/>
<evidence type="ECO:0000256" key="4">
    <source>
        <dbReference type="ARBA" id="ARBA00022679"/>
    </source>
</evidence>
<evidence type="ECO:0000256" key="3">
    <source>
        <dbReference type="ARBA" id="ARBA00005842"/>
    </source>
</evidence>
<dbReference type="GO" id="GO:0005524">
    <property type="term" value="F:ATP binding"/>
    <property type="evidence" value="ECO:0007669"/>
    <property type="project" value="UniProtKB-UniRule"/>
</dbReference>
<dbReference type="Gene3D" id="1.10.20.140">
    <property type="match status" value="1"/>
</dbReference>
<dbReference type="GO" id="GO:0006400">
    <property type="term" value="P:tRNA modification"/>
    <property type="evidence" value="ECO:0007669"/>
    <property type="project" value="TreeGrafter"/>
</dbReference>
<dbReference type="Gene3D" id="3.40.50.300">
    <property type="entry name" value="P-loop containing nucleotide triphosphate hydrolases"/>
    <property type="match status" value="1"/>
</dbReference>
<keyword evidence="4 10" id="KW-0808">Transferase</keyword>
<evidence type="ECO:0000256" key="2">
    <source>
        <dbReference type="ARBA" id="ARBA00003213"/>
    </source>
</evidence>
<dbReference type="InterPro" id="IPR018022">
    <property type="entry name" value="IPT"/>
</dbReference>
<evidence type="ECO:0000313" key="12">
    <source>
        <dbReference type="Proteomes" id="UP000178302"/>
    </source>
</evidence>
<accession>A0A1G2LQK0</accession>
<comment type="similarity">
    <text evidence="3 10">Belongs to the IPP transferase family.</text>
</comment>
<dbReference type="EMBL" id="MHQZ01000042">
    <property type="protein sequence ID" value="OHA13112.1"/>
    <property type="molecule type" value="Genomic_DNA"/>
</dbReference>
<evidence type="ECO:0000256" key="9">
    <source>
        <dbReference type="ARBA" id="ARBA00049563"/>
    </source>
</evidence>
<keyword evidence="6 10" id="KW-0547">Nucleotide-binding</keyword>
<comment type="catalytic activity">
    <reaction evidence="9 10">
        <text>adenosine(37) in tRNA + dimethylallyl diphosphate = N(6)-dimethylallyladenosine(37) in tRNA + diphosphate</text>
        <dbReference type="Rhea" id="RHEA:26482"/>
        <dbReference type="Rhea" id="RHEA-COMP:10162"/>
        <dbReference type="Rhea" id="RHEA-COMP:10375"/>
        <dbReference type="ChEBI" id="CHEBI:33019"/>
        <dbReference type="ChEBI" id="CHEBI:57623"/>
        <dbReference type="ChEBI" id="CHEBI:74411"/>
        <dbReference type="ChEBI" id="CHEBI:74415"/>
        <dbReference type="EC" id="2.5.1.75"/>
    </reaction>
</comment>
<evidence type="ECO:0000256" key="7">
    <source>
        <dbReference type="ARBA" id="ARBA00022840"/>
    </source>
</evidence>
<keyword evidence="5 10" id="KW-0819">tRNA processing</keyword>
<keyword evidence="7 10" id="KW-0067">ATP-binding</keyword>
<sequence>MKKIVNPVQVIPNIEPRSFSKAPCSSAFSQKPCTSQSLSKDSMLAHSKLPDGANPQKIIVILGPNASGKSEMAVKIAKKFNGEIISADSRQVYKGLDIGTGKVEGVWKTVKTINSDKLRHGIVCQNLENQCKRIFIYKNIPHYCIDFVSPKKVYSAGEFKKCGQKAIDDIIKKGKLPIFCGGTGFYIEAALDMIKLPGIPADWKLRKKLEKKSSEQLFKMLQKLDPSRAKNIDPKNKRRLVRAIEITASPDTKCQNELFRHPMPELNALFLGITHDPEILKKRIERRLLARIKQGMIKEVENLHKKWLSWKRLDDLGLEYRWISLYLKKINKIKKAYKMRGRNFSMQSKSTYDEMIAKLNVEIRRYAKRQMTWFGGLNSRLKKENNRIYWIKNQKDAEKLIITFISYR</sequence>
<comment type="subunit">
    <text evidence="10">Monomer.</text>
</comment>
<comment type="cofactor">
    <cofactor evidence="1 10">
        <name>Mg(2+)</name>
        <dbReference type="ChEBI" id="CHEBI:18420"/>
    </cofactor>
</comment>
<evidence type="ECO:0000256" key="10">
    <source>
        <dbReference type="HAMAP-Rule" id="MF_00185"/>
    </source>
</evidence>
<protein>
    <recommendedName>
        <fullName evidence="10">tRNA dimethylallyltransferase</fullName>
        <ecNumber evidence="10">2.5.1.75</ecNumber>
    </recommendedName>
    <alternativeName>
        <fullName evidence="10">Dimethylallyl diphosphate:tRNA dimethylallyltransferase</fullName>
        <shortName evidence="10">DMAPP:tRNA dimethylallyltransferase</shortName>
        <shortName evidence="10">DMATase</shortName>
    </alternativeName>
    <alternativeName>
        <fullName evidence="10">Isopentenyl-diphosphate:tRNA isopentenyltransferase</fullName>
        <shortName evidence="10">IPP transferase</shortName>
        <shortName evidence="10">IPPT</shortName>
        <shortName evidence="10">IPTase</shortName>
    </alternativeName>
</protein>
<dbReference type="PANTHER" id="PTHR11088:SF60">
    <property type="entry name" value="TRNA DIMETHYLALLYLTRANSFERASE"/>
    <property type="match status" value="1"/>
</dbReference>
<keyword evidence="8 10" id="KW-0460">Magnesium</keyword>
<feature type="site" description="Interaction with substrate tRNA" evidence="10">
    <location>
        <position position="206"/>
    </location>
</feature>
<evidence type="ECO:0000256" key="5">
    <source>
        <dbReference type="ARBA" id="ARBA00022694"/>
    </source>
</evidence>
<dbReference type="Pfam" id="PF01745">
    <property type="entry name" value="IPT"/>
    <property type="match status" value="1"/>
</dbReference>
<dbReference type="InterPro" id="IPR039657">
    <property type="entry name" value="Dimethylallyltransferase"/>
</dbReference>
<evidence type="ECO:0000256" key="1">
    <source>
        <dbReference type="ARBA" id="ARBA00001946"/>
    </source>
</evidence>
<dbReference type="HAMAP" id="MF_00185">
    <property type="entry name" value="IPP_trans"/>
    <property type="match status" value="1"/>
</dbReference>
<dbReference type="SUPFAM" id="SSF52540">
    <property type="entry name" value="P-loop containing nucleoside triphosphate hydrolases"/>
    <property type="match status" value="1"/>
</dbReference>
<comment type="caution">
    <text evidence="10">Lacks conserved residue(s) required for the propagation of feature annotation.</text>
</comment>
<feature type="region of interest" description="Interaction with substrate tRNA" evidence="10">
    <location>
        <begin position="88"/>
        <end position="91"/>
    </location>
</feature>